<evidence type="ECO:0000313" key="7">
    <source>
        <dbReference type="Proteomes" id="UP000315349"/>
    </source>
</evidence>
<dbReference type="GO" id="GO:0009055">
    <property type="term" value="F:electron transfer activity"/>
    <property type="evidence" value="ECO:0007669"/>
    <property type="project" value="InterPro"/>
</dbReference>
<dbReference type="EMBL" id="CP036299">
    <property type="protein sequence ID" value="QDV31847.1"/>
    <property type="molecule type" value="Genomic_DNA"/>
</dbReference>
<proteinExistence type="predicted"/>
<dbReference type="PANTHER" id="PTHR35008:SF4">
    <property type="entry name" value="BLL4482 PROTEIN"/>
    <property type="match status" value="1"/>
</dbReference>
<keyword evidence="3 4" id="KW-0408">Iron</keyword>
<evidence type="ECO:0000259" key="5">
    <source>
        <dbReference type="PROSITE" id="PS51007"/>
    </source>
</evidence>
<keyword evidence="7" id="KW-1185">Reference proteome</keyword>
<dbReference type="GO" id="GO:0020037">
    <property type="term" value="F:heme binding"/>
    <property type="evidence" value="ECO:0007669"/>
    <property type="project" value="InterPro"/>
</dbReference>
<dbReference type="KEGG" id="peh:Spb1_37930"/>
<evidence type="ECO:0000256" key="4">
    <source>
        <dbReference type="PROSITE-ProRule" id="PRU00433"/>
    </source>
</evidence>
<keyword evidence="1 4" id="KW-0349">Heme</keyword>
<name>A0A518GTD2_9PLAN</name>
<dbReference type="Gene3D" id="1.10.760.10">
    <property type="entry name" value="Cytochrome c-like domain"/>
    <property type="match status" value="2"/>
</dbReference>
<dbReference type="PANTHER" id="PTHR35008">
    <property type="entry name" value="BLL4482 PROTEIN-RELATED"/>
    <property type="match status" value="1"/>
</dbReference>
<dbReference type="PROSITE" id="PS51007">
    <property type="entry name" value="CYTC"/>
    <property type="match status" value="1"/>
</dbReference>
<dbReference type="Pfam" id="PF13442">
    <property type="entry name" value="Cytochrome_CBB3"/>
    <property type="match status" value="1"/>
</dbReference>
<organism evidence="6 7">
    <name type="scientific">Planctopirus ephydatiae</name>
    <dbReference type="NCBI Taxonomy" id="2528019"/>
    <lineage>
        <taxon>Bacteria</taxon>
        <taxon>Pseudomonadati</taxon>
        <taxon>Planctomycetota</taxon>
        <taxon>Planctomycetia</taxon>
        <taxon>Planctomycetales</taxon>
        <taxon>Planctomycetaceae</taxon>
        <taxon>Planctopirus</taxon>
    </lineage>
</organism>
<dbReference type="GO" id="GO:0046872">
    <property type="term" value="F:metal ion binding"/>
    <property type="evidence" value="ECO:0007669"/>
    <property type="project" value="UniProtKB-KW"/>
</dbReference>
<evidence type="ECO:0000256" key="3">
    <source>
        <dbReference type="ARBA" id="ARBA00023004"/>
    </source>
</evidence>
<evidence type="ECO:0000256" key="2">
    <source>
        <dbReference type="ARBA" id="ARBA00022723"/>
    </source>
</evidence>
<sequence length="282" mass="30702">MQRNLLLAICGLIVAFGGMSWVGQAEDQKSSSILRSIPEGPLGDAIRLGRDLVENTTSHRLSQPFVGNALNCTSCHLKNGTDPQAASFLGVATAYPAWSPREKTVITLEDRILNCFMRSCNGIRPPLGSEVSVSISAYITWLSTDQPIRMNPERPAGPHAVPQLKVDITQANRQRGEGLYSVRCASCHAKNGQGDKENPPVWGARSFNDGAGLANVVQLASWLKVAMPLDETDLTEQEALDLAAFVNSHERPKFQLSEHLPPKEQLGTFNSELKMEEADAGR</sequence>
<protein>
    <submittedName>
        <fullName evidence="6">Cytochrome c</fullName>
    </submittedName>
</protein>
<dbReference type="InterPro" id="IPR036909">
    <property type="entry name" value="Cyt_c-like_dom_sf"/>
</dbReference>
<dbReference type="Pfam" id="PF21342">
    <property type="entry name" value="SoxA-TsdA_cyt-c"/>
    <property type="match status" value="1"/>
</dbReference>
<dbReference type="AlphaFoldDB" id="A0A518GTD2"/>
<dbReference type="Proteomes" id="UP000315349">
    <property type="component" value="Chromosome"/>
</dbReference>
<dbReference type="InterPro" id="IPR051459">
    <property type="entry name" value="Cytochrome_c-type_DH"/>
</dbReference>
<dbReference type="OrthoDB" id="9779283at2"/>
<accession>A0A518GTD2</accession>
<dbReference type="SUPFAM" id="SSF46626">
    <property type="entry name" value="Cytochrome c"/>
    <property type="match status" value="2"/>
</dbReference>
<dbReference type="InterPro" id="IPR009056">
    <property type="entry name" value="Cyt_c-like_dom"/>
</dbReference>
<gene>
    <name evidence="6" type="ORF">Spb1_37930</name>
</gene>
<feature type="domain" description="Cytochrome c" evidence="5">
    <location>
        <begin position="171"/>
        <end position="250"/>
    </location>
</feature>
<evidence type="ECO:0000313" key="6">
    <source>
        <dbReference type="EMBL" id="QDV31847.1"/>
    </source>
</evidence>
<reference evidence="6 7" key="1">
    <citation type="submission" date="2019-02" db="EMBL/GenBank/DDBJ databases">
        <title>Deep-cultivation of Planctomycetes and their phenomic and genomic characterization uncovers novel biology.</title>
        <authorList>
            <person name="Wiegand S."/>
            <person name="Jogler M."/>
            <person name="Boedeker C."/>
            <person name="Pinto D."/>
            <person name="Vollmers J."/>
            <person name="Rivas-Marin E."/>
            <person name="Kohn T."/>
            <person name="Peeters S.H."/>
            <person name="Heuer A."/>
            <person name="Rast P."/>
            <person name="Oberbeckmann S."/>
            <person name="Bunk B."/>
            <person name="Jeske O."/>
            <person name="Meyerdierks A."/>
            <person name="Storesund J.E."/>
            <person name="Kallscheuer N."/>
            <person name="Luecker S."/>
            <person name="Lage O.M."/>
            <person name="Pohl T."/>
            <person name="Merkel B.J."/>
            <person name="Hornburger P."/>
            <person name="Mueller R.-W."/>
            <person name="Bruemmer F."/>
            <person name="Labrenz M."/>
            <person name="Spormann A.M."/>
            <person name="Op den Camp H."/>
            <person name="Overmann J."/>
            <person name="Amann R."/>
            <person name="Jetten M.S.M."/>
            <person name="Mascher T."/>
            <person name="Medema M.H."/>
            <person name="Devos D.P."/>
            <person name="Kaster A.-K."/>
            <person name="Ovreas L."/>
            <person name="Rohde M."/>
            <person name="Galperin M.Y."/>
            <person name="Jogler C."/>
        </authorList>
    </citation>
    <scope>NUCLEOTIDE SEQUENCE [LARGE SCALE GENOMIC DNA]</scope>
    <source>
        <strain evidence="6 7">Spb1</strain>
    </source>
</reference>
<dbReference type="RefSeq" id="WP_145303356.1">
    <property type="nucleotide sequence ID" value="NZ_CP036299.1"/>
</dbReference>
<keyword evidence="2 4" id="KW-0479">Metal-binding</keyword>
<evidence type="ECO:0000256" key="1">
    <source>
        <dbReference type="ARBA" id="ARBA00022617"/>
    </source>
</evidence>